<feature type="domain" description="Polysaccharide pyruvyl transferase" evidence="1">
    <location>
        <begin position="13"/>
        <end position="311"/>
    </location>
</feature>
<dbReference type="Proteomes" id="UP000725002">
    <property type="component" value="Unassembled WGS sequence"/>
</dbReference>
<dbReference type="EMBL" id="JADILV010000058">
    <property type="protein sequence ID" value="MBO8484156.1"/>
    <property type="molecule type" value="Genomic_DNA"/>
</dbReference>
<accession>A0A940DTT4</accession>
<proteinExistence type="predicted"/>
<dbReference type="Pfam" id="PF04230">
    <property type="entry name" value="PS_pyruv_trans"/>
    <property type="match status" value="1"/>
</dbReference>
<reference evidence="2" key="1">
    <citation type="submission" date="2020-10" db="EMBL/GenBank/DDBJ databases">
        <authorList>
            <person name="Gilroy R."/>
        </authorList>
    </citation>
    <scope>NUCLEOTIDE SEQUENCE</scope>
    <source>
        <strain evidence="2">G3-8215</strain>
    </source>
</reference>
<gene>
    <name evidence="2" type="ORF">IAB75_08605</name>
</gene>
<evidence type="ECO:0000259" key="1">
    <source>
        <dbReference type="Pfam" id="PF04230"/>
    </source>
</evidence>
<evidence type="ECO:0000313" key="2">
    <source>
        <dbReference type="EMBL" id="MBO8484156.1"/>
    </source>
</evidence>
<dbReference type="GO" id="GO:0016740">
    <property type="term" value="F:transferase activity"/>
    <property type="evidence" value="ECO:0007669"/>
    <property type="project" value="UniProtKB-KW"/>
</dbReference>
<dbReference type="InterPro" id="IPR007345">
    <property type="entry name" value="Polysacch_pyruvyl_Trfase"/>
</dbReference>
<reference evidence="2" key="2">
    <citation type="journal article" date="2021" name="PeerJ">
        <title>Extensive microbial diversity within the chicken gut microbiome revealed by metagenomics and culture.</title>
        <authorList>
            <person name="Gilroy R."/>
            <person name="Ravi A."/>
            <person name="Getino M."/>
            <person name="Pursley I."/>
            <person name="Horton D.L."/>
            <person name="Alikhan N.F."/>
            <person name="Baker D."/>
            <person name="Gharbi K."/>
            <person name="Hall N."/>
            <person name="Watson M."/>
            <person name="Adriaenssens E.M."/>
            <person name="Foster-Nyarko E."/>
            <person name="Jarju S."/>
            <person name="Secka A."/>
            <person name="Antonio M."/>
            <person name="Oren A."/>
            <person name="Chaudhuri R.R."/>
            <person name="La Ragione R."/>
            <person name="Hildebrand F."/>
            <person name="Pallen M.J."/>
        </authorList>
    </citation>
    <scope>NUCLEOTIDE SEQUENCE</scope>
    <source>
        <strain evidence="2">G3-8215</strain>
    </source>
</reference>
<comment type="caution">
    <text evidence="2">The sequence shown here is derived from an EMBL/GenBank/DDBJ whole genome shotgun (WGS) entry which is preliminary data.</text>
</comment>
<evidence type="ECO:0000313" key="3">
    <source>
        <dbReference type="Proteomes" id="UP000725002"/>
    </source>
</evidence>
<sequence>MKIGILTLPLHTNYGGILQAYALQTVLERMGHEVKVINRNTDYKLPLWKTPLVYSKRIIKNILGYKIPLFYEQKLIKEQPIIRQNTDRFIQRYIHTLNVDNYSDLKAEDFDAIVVGSDQVWRPKYFGKIEDAYLQFAKDWNIKRIAYAASFGTAEWEYTDRQTAICKDLIKKFDAVSVREDSGKELCKKYFGVDAEHLLDPTMLLEKEDYIRLFENSGTSQSPGTLMCYILDETPEKQSVINRIAREKDLIPFRVNSKVENYKAPLVERIQPPVEQWIRGFYDAEFVVTDSFHACVFSILFNKPFIAISNKGRGESRFQSLLKLFDLDNRIIELPPKTNKLTVDIDVFFGNINSLKRLYIKKSISFIGENLHND</sequence>
<protein>
    <submittedName>
        <fullName evidence="2">Polysaccharide pyruvyl transferase family protein</fullName>
    </submittedName>
</protein>
<organism evidence="2 3">
    <name type="scientific">Candidatus Cryptobacteroides avicola</name>
    <dbReference type="NCBI Taxonomy" id="2840757"/>
    <lineage>
        <taxon>Bacteria</taxon>
        <taxon>Pseudomonadati</taxon>
        <taxon>Bacteroidota</taxon>
        <taxon>Bacteroidia</taxon>
        <taxon>Bacteroidales</taxon>
        <taxon>Candidatus Cryptobacteroides</taxon>
    </lineage>
</organism>
<name>A0A940DTT4_9BACT</name>
<dbReference type="AlphaFoldDB" id="A0A940DTT4"/>
<keyword evidence="2" id="KW-0808">Transferase</keyword>